<proteinExistence type="predicted"/>
<name>A0A0E9WW42_ANGAN</name>
<protein>
    <submittedName>
        <fullName evidence="1">Uncharacterized protein</fullName>
    </submittedName>
</protein>
<reference evidence="1" key="1">
    <citation type="submission" date="2014-11" db="EMBL/GenBank/DDBJ databases">
        <authorList>
            <person name="Amaro Gonzalez C."/>
        </authorList>
    </citation>
    <scope>NUCLEOTIDE SEQUENCE</scope>
</reference>
<dbReference type="EMBL" id="GBXM01014879">
    <property type="protein sequence ID" value="JAH93698.1"/>
    <property type="molecule type" value="Transcribed_RNA"/>
</dbReference>
<sequence>MSFKNEVCVHLRDLYHSVYVVLSGYKRNHGKIELLAYSAWQFKSIRVRGLYSQWNLCSVRFSFNLPRRMQNCSVYSGYLFYRLSLLKV</sequence>
<accession>A0A0E9WW42</accession>
<reference evidence="1" key="2">
    <citation type="journal article" date="2015" name="Fish Shellfish Immunol.">
        <title>Early steps in the European eel (Anguilla anguilla)-Vibrio vulnificus interaction in the gills: Role of the RtxA13 toxin.</title>
        <authorList>
            <person name="Callol A."/>
            <person name="Pajuelo D."/>
            <person name="Ebbesson L."/>
            <person name="Teles M."/>
            <person name="MacKenzie S."/>
            <person name="Amaro C."/>
        </authorList>
    </citation>
    <scope>NUCLEOTIDE SEQUENCE</scope>
</reference>
<evidence type="ECO:0000313" key="1">
    <source>
        <dbReference type="EMBL" id="JAH93698.1"/>
    </source>
</evidence>
<dbReference type="AlphaFoldDB" id="A0A0E9WW42"/>
<organism evidence="1">
    <name type="scientific">Anguilla anguilla</name>
    <name type="common">European freshwater eel</name>
    <name type="synonym">Muraena anguilla</name>
    <dbReference type="NCBI Taxonomy" id="7936"/>
    <lineage>
        <taxon>Eukaryota</taxon>
        <taxon>Metazoa</taxon>
        <taxon>Chordata</taxon>
        <taxon>Craniata</taxon>
        <taxon>Vertebrata</taxon>
        <taxon>Euteleostomi</taxon>
        <taxon>Actinopterygii</taxon>
        <taxon>Neopterygii</taxon>
        <taxon>Teleostei</taxon>
        <taxon>Anguilliformes</taxon>
        <taxon>Anguillidae</taxon>
        <taxon>Anguilla</taxon>
    </lineage>
</organism>